<evidence type="ECO:0000256" key="5">
    <source>
        <dbReference type="ARBA" id="ARBA00022989"/>
    </source>
</evidence>
<comment type="subcellular location">
    <subcellularLocation>
        <location evidence="1">Membrane</location>
        <topology evidence="1">Multi-pass membrane protein</topology>
    </subcellularLocation>
</comment>
<evidence type="ECO:0000256" key="1">
    <source>
        <dbReference type="ARBA" id="ARBA00004141"/>
    </source>
</evidence>
<evidence type="ECO:0000313" key="10">
    <source>
        <dbReference type="EMBL" id="QEL44167.1"/>
    </source>
</evidence>
<feature type="transmembrane region" description="Helical" evidence="8">
    <location>
        <begin position="32"/>
        <end position="50"/>
    </location>
</feature>
<keyword evidence="5 8" id="KW-1133">Transmembrane helix</keyword>
<dbReference type="PANTHER" id="PTHR43562:SF1">
    <property type="entry name" value="NA(+)_H(+) ANTIPORTER YJBQ-RELATED"/>
    <property type="match status" value="1"/>
</dbReference>
<feature type="transmembrane region" description="Helical" evidence="8">
    <location>
        <begin position="87"/>
        <end position="107"/>
    </location>
</feature>
<feature type="transmembrane region" description="Helical" evidence="8">
    <location>
        <begin position="268"/>
        <end position="293"/>
    </location>
</feature>
<evidence type="ECO:0000313" key="11">
    <source>
        <dbReference type="Proteomes" id="UP000322035"/>
    </source>
</evidence>
<dbReference type="GO" id="GO:1902600">
    <property type="term" value="P:proton transmembrane transport"/>
    <property type="evidence" value="ECO:0007669"/>
    <property type="project" value="InterPro"/>
</dbReference>
<feature type="transmembrane region" description="Helical" evidence="8">
    <location>
        <begin position="325"/>
        <end position="351"/>
    </location>
</feature>
<dbReference type="GO" id="GO:0015297">
    <property type="term" value="F:antiporter activity"/>
    <property type="evidence" value="ECO:0007669"/>
    <property type="project" value="UniProtKB-KW"/>
</dbReference>
<dbReference type="GO" id="GO:0016020">
    <property type="term" value="C:membrane"/>
    <property type="evidence" value="ECO:0007669"/>
    <property type="project" value="UniProtKB-SubCell"/>
</dbReference>
<feature type="transmembrane region" description="Helical" evidence="8">
    <location>
        <begin position="358"/>
        <end position="383"/>
    </location>
</feature>
<feature type="domain" description="Cation/H+ exchanger transmembrane" evidence="9">
    <location>
        <begin position="17"/>
        <end position="377"/>
    </location>
</feature>
<protein>
    <submittedName>
        <fullName evidence="10">Sodium:proton exchanger family protein</fullName>
    </submittedName>
</protein>
<dbReference type="InterPro" id="IPR006153">
    <property type="entry name" value="Cation/H_exchanger_TM"/>
</dbReference>
<keyword evidence="4 8" id="KW-0812">Transmembrane</keyword>
<sequence length="388" mass="43581">MHHSATNELSILIVLAFIIFISPYFSKLTKIPIAPIEIALGIILGFFGLLPNNDLFEIVAKVGFFYLIFLAGTEIDLRSFFKIDKKVLKLILAYLSVLYVIAAFLGIWLEPAFLVFIVIPVMSVGMLSTLFKEYGKNEPWLNIAMITGSIGEVISIALLTLVGAYVEFGNSSELYTSINYLIIFIVLCILGFKGLEVLFWWYPNLKILLMPHYDKDEKDIRLSMAMFFGTVAVMIYLNLEIVLGAFIAGSFIATFFDHKKDLPHKLGSFGFGFLVPIFFVYIGSTVDLNYIFIPGVLDNALLMLLFMTLIRVVSSFIFIKKLGAYGSILYGLSLSMPLTLLVAVATVAYNANNIEKELYFSFILASLFEAILAMVLIKVTYYLKTRLK</sequence>
<organism evidence="10 11">
    <name type="scientific">Campylobacter fetus subsp. venerealis NCTC 10354</name>
    <dbReference type="NCBI Taxonomy" id="983328"/>
    <lineage>
        <taxon>Bacteria</taxon>
        <taxon>Pseudomonadati</taxon>
        <taxon>Campylobacterota</taxon>
        <taxon>Epsilonproteobacteria</taxon>
        <taxon>Campylobacterales</taxon>
        <taxon>Campylobacteraceae</taxon>
        <taxon>Campylobacter</taxon>
        <taxon>Campylobacter fetus subsp. venerealis bv. venerealis</taxon>
    </lineage>
</organism>
<dbReference type="Pfam" id="PF00999">
    <property type="entry name" value="Na_H_Exchanger"/>
    <property type="match status" value="1"/>
</dbReference>
<dbReference type="PANTHER" id="PTHR43562">
    <property type="entry name" value="NAPA-TYPE SODIUM/HYDROGEN ANTIPORTER"/>
    <property type="match status" value="1"/>
</dbReference>
<keyword evidence="2" id="KW-0813">Transport</keyword>
<proteinExistence type="predicted"/>
<feature type="transmembrane region" description="Helical" evidence="8">
    <location>
        <begin position="143"/>
        <end position="166"/>
    </location>
</feature>
<dbReference type="EMBL" id="CP043435">
    <property type="protein sequence ID" value="QEL44167.1"/>
    <property type="molecule type" value="Genomic_DNA"/>
</dbReference>
<reference evidence="10 11" key="1">
    <citation type="submission" date="2019-08" db="EMBL/GenBank/DDBJ databases">
        <title>Complete genomes of the Campylobacter fetus subsp. venerealis, Campylobacter lari subsp. concheus, Campylobacter sputorum bv. sputorum and Campylobacter volucris type strains.</title>
        <authorList>
            <person name="Miller W.G."/>
            <person name="Yee E."/>
        </authorList>
    </citation>
    <scope>NUCLEOTIDE SEQUENCE [LARGE SCALE GENOMIC DNA]</scope>
    <source>
        <strain evidence="10 11">NCTC 10354</strain>
    </source>
</reference>
<feature type="transmembrane region" description="Helical" evidence="8">
    <location>
        <begin position="56"/>
        <end position="75"/>
    </location>
</feature>
<evidence type="ECO:0000256" key="3">
    <source>
        <dbReference type="ARBA" id="ARBA00022449"/>
    </source>
</evidence>
<evidence type="ECO:0000256" key="6">
    <source>
        <dbReference type="ARBA" id="ARBA00023065"/>
    </source>
</evidence>
<evidence type="ECO:0000256" key="8">
    <source>
        <dbReference type="SAM" id="Phobius"/>
    </source>
</evidence>
<gene>
    <name evidence="10" type="ORF">CFVT_0179</name>
</gene>
<dbReference type="AlphaFoldDB" id="A0AAE6IX93"/>
<feature type="transmembrane region" description="Helical" evidence="8">
    <location>
        <begin position="300"/>
        <end position="319"/>
    </location>
</feature>
<dbReference type="InterPro" id="IPR038770">
    <property type="entry name" value="Na+/solute_symporter_sf"/>
</dbReference>
<feature type="transmembrane region" description="Helical" evidence="8">
    <location>
        <begin position="178"/>
        <end position="202"/>
    </location>
</feature>
<dbReference type="Gene3D" id="1.20.1530.20">
    <property type="match status" value="1"/>
</dbReference>
<keyword evidence="6" id="KW-0406">Ion transport</keyword>
<feature type="transmembrane region" description="Helical" evidence="8">
    <location>
        <begin position="223"/>
        <end position="256"/>
    </location>
</feature>
<dbReference type="Proteomes" id="UP000322035">
    <property type="component" value="Chromosome"/>
</dbReference>
<evidence type="ECO:0000256" key="4">
    <source>
        <dbReference type="ARBA" id="ARBA00022692"/>
    </source>
</evidence>
<name>A0AAE6IX93_CAMFE</name>
<keyword evidence="3" id="KW-0050">Antiport</keyword>
<evidence type="ECO:0000256" key="7">
    <source>
        <dbReference type="ARBA" id="ARBA00023136"/>
    </source>
</evidence>
<evidence type="ECO:0000259" key="9">
    <source>
        <dbReference type="Pfam" id="PF00999"/>
    </source>
</evidence>
<feature type="transmembrane region" description="Helical" evidence="8">
    <location>
        <begin position="6"/>
        <end position="25"/>
    </location>
</feature>
<dbReference type="RefSeq" id="WP_002848184.1">
    <property type="nucleotide sequence ID" value="NZ_CP043435.1"/>
</dbReference>
<accession>A0AAE6IX93</accession>
<keyword evidence="7 8" id="KW-0472">Membrane</keyword>
<evidence type="ECO:0000256" key="2">
    <source>
        <dbReference type="ARBA" id="ARBA00022448"/>
    </source>
</evidence>
<feature type="transmembrane region" description="Helical" evidence="8">
    <location>
        <begin position="113"/>
        <end position="131"/>
    </location>
</feature>